<name>A0ABN9SZE6_9DINO</name>
<reference evidence="2" key="1">
    <citation type="submission" date="2023-10" db="EMBL/GenBank/DDBJ databases">
        <authorList>
            <person name="Chen Y."/>
            <person name="Shah S."/>
            <person name="Dougan E. K."/>
            <person name="Thang M."/>
            <person name="Chan C."/>
        </authorList>
    </citation>
    <scope>NUCLEOTIDE SEQUENCE [LARGE SCALE GENOMIC DNA]</scope>
</reference>
<sequence>MKDDFEDYKHYVNDASPMTLPWKRTDSMFVVESTGEAECFYYDILEDMCIPIYASQSEHPVAEEDFAKWWDLIEPADHKEISSYVQHDCFRPRLKTDCATDNFIDSVWLMEKKFGKITRKKMPFTHLGCEYTRTSNGCIFINQDAYLDTIKVGTFPKLMQYMTTGIIDLTRTTSTGTTTNIKKQNEKPITIRNSSVKMNFQEIDLVELSEGGICPSGSAILDSIYKWINERDEAWGEVLPLWNPVISELMAPANLSAYFAEFPEIESVLIQLMASYVTQALVGSIQGDEGLRALAMMSNVHAAAGMPDVFKHYSDHGFLRIQGPGAKNPAFFAADFAFCEDAVVGNRVVGTSWTTPPKVVERPKPPPPEATGPGRWIQRSKTRASTATSPGRRTLSPGRTQDPGRAARTGRRSRAGFADGHAQAALPTAQFGGPGSEALPEASLTRSLPAPPSRPWTCLGPPLRRTRPAHSRVGLFHWRAPAGRASPRSARSAQRLVVFPSAPPPAV</sequence>
<organism evidence="2 3">
    <name type="scientific">Prorocentrum cordatum</name>
    <dbReference type="NCBI Taxonomy" id="2364126"/>
    <lineage>
        <taxon>Eukaryota</taxon>
        <taxon>Sar</taxon>
        <taxon>Alveolata</taxon>
        <taxon>Dinophyceae</taxon>
        <taxon>Prorocentrales</taxon>
        <taxon>Prorocentraceae</taxon>
        <taxon>Prorocentrum</taxon>
    </lineage>
</organism>
<gene>
    <name evidence="2" type="ORF">PCOR1329_LOCUS34046</name>
</gene>
<comment type="caution">
    <text evidence="2">The sequence shown here is derived from an EMBL/GenBank/DDBJ whole genome shotgun (WGS) entry which is preliminary data.</text>
</comment>
<dbReference type="EMBL" id="CAUYUJ010014190">
    <property type="protein sequence ID" value="CAK0837999.1"/>
    <property type="molecule type" value="Genomic_DNA"/>
</dbReference>
<protein>
    <submittedName>
        <fullName evidence="2">Uncharacterized protein</fullName>
    </submittedName>
</protein>
<dbReference type="Proteomes" id="UP001189429">
    <property type="component" value="Unassembled WGS sequence"/>
</dbReference>
<evidence type="ECO:0000313" key="2">
    <source>
        <dbReference type="EMBL" id="CAK0837999.1"/>
    </source>
</evidence>
<feature type="region of interest" description="Disordered" evidence="1">
    <location>
        <begin position="352"/>
        <end position="462"/>
    </location>
</feature>
<accession>A0ABN9SZE6</accession>
<evidence type="ECO:0000313" key="3">
    <source>
        <dbReference type="Proteomes" id="UP001189429"/>
    </source>
</evidence>
<evidence type="ECO:0000256" key="1">
    <source>
        <dbReference type="SAM" id="MobiDB-lite"/>
    </source>
</evidence>
<keyword evidence="3" id="KW-1185">Reference proteome</keyword>
<proteinExistence type="predicted"/>